<protein>
    <submittedName>
        <fullName evidence="1">MORN repeat containing 2</fullName>
    </submittedName>
</protein>
<reference evidence="1" key="1">
    <citation type="submission" date="2025-08" db="UniProtKB">
        <authorList>
            <consortium name="Ensembl"/>
        </authorList>
    </citation>
    <scope>IDENTIFICATION</scope>
</reference>
<keyword evidence="2" id="KW-1185">Reference proteome</keyword>
<organism evidence="1 2">
    <name type="scientific">Aotus nancymaae</name>
    <name type="common">Ma's night monkey</name>
    <dbReference type="NCBI Taxonomy" id="37293"/>
    <lineage>
        <taxon>Eukaryota</taxon>
        <taxon>Metazoa</taxon>
        <taxon>Chordata</taxon>
        <taxon>Craniata</taxon>
        <taxon>Vertebrata</taxon>
        <taxon>Euteleostomi</taxon>
        <taxon>Mammalia</taxon>
        <taxon>Eutheria</taxon>
        <taxon>Euarchontoglires</taxon>
        <taxon>Primates</taxon>
        <taxon>Haplorrhini</taxon>
        <taxon>Platyrrhini</taxon>
        <taxon>Aotidae</taxon>
        <taxon>Aotus</taxon>
    </lineage>
</organism>
<gene>
    <name evidence="1" type="primary">MORN2</name>
</gene>
<dbReference type="GeneTree" id="ENSGT00390000006619"/>
<dbReference type="Proteomes" id="UP000233020">
    <property type="component" value="Unplaced"/>
</dbReference>
<evidence type="ECO:0000313" key="2">
    <source>
        <dbReference type="Proteomes" id="UP000233020"/>
    </source>
</evidence>
<accession>A0A2K5ELD4</accession>
<evidence type="ECO:0000313" key="1">
    <source>
        <dbReference type="Ensembl" id="ENSANAP00000034035.1"/>
    </source>
</evidence>
<dbReference type="Ensembl" id="ENSANAT00000052098.1">
    <property type="protein sequence ID" value="ENSANAP00000034035.1"/>
    <property type="gene ID" value="ENSANAG00000034674.1"/>
</dbReference>
<sequence>MGLSTREAGKMTRVEGEGEYTDIQGLEWSGNFHFTAAPDLKLKLHM</sequence>
<reference evidence="1" key="2">
    <citation type="submission" date="2025-09" db="UniProtKB">
        <authorList>
            <consortium name="Ensembl"/>
        </authorList>
    </citation>
    <scope>IDENTIFICATION</scope>
</reference>
<dbReference type="AlphaFoldDB" id="A0A2K5ELD4"/>
<name>A0A2K5ELD4_AOTNA</name>
<proteinExistence type="predicted"/>